<evidence type="ECO:0000313" key="7">
    <source>
        <dbReference type="Proteomes" id="UP000002357"/>
    </source>
</evidence>
<keyword evidence="2" id="KW-0201">Cytochrome c-type biogenesis</keyword>
<dbReference type="AlphaFoldDB" id="B5GWB9"/>
<accession>B5GWB9</accession>
<proteinExistence type="predicted"/>
<dbReference type="InterPro" id="IPR013766">
    <property type="entry name" value="Thioredoxin_domain"/>
</dbReference>
<dbReference type="InterPro" id="IPR017937">
    <property type="entry name" value="Thioredoxin_CS"/>
</dbReference>
<name>B5GWB9_STRCL</name>
<sequence length="197" mass="20907">MSLSRAPRAALLTAVIVAGGLLLSACGGTSGGGGNTKFLTNTGGISTVERGERKATGELSGETLEGDRLDLADLKGKIVVLNVWGSWCPPCRAEAPHFVKVANEYKAKGVEFVGINTRDPNKSPALAFEKDYDVPYPSFYDPAGKLIVGGFPRGTLPPQSIPSTLVLDREGKIAARSLQALDEKRLRQMIDPVLAEK</sequence>
<dbReference type="Pfam" id="PF00578">
    <property type="entry name" value="AhpC-TSA"/>
    <property type="match status" value="1"/>
</dbReference>
<dbReference type="eggNOG" id="COG0526">
    <property type="taxonomic scope" value="Bacteria"/>
</dbReference>
<dbReference type="RefSeq" id="WP_003956167.1">
    <property type="nucleotide sequence ID" value="NZ_CM000913.1"/>
</dbReference>
<dbReference type="PROSITE" id="PS51257">
    <property type="entry name" value="PROKAR_LIPOPROTEIN"/>
    <property type="match status" value="1"/>
</dbReference>
<keyword evidence="3" id="KW-0812">Transmembrane</keyword>
<dbReference type="GO" id="GO:0016209">
    <property type="term" value="F:antioxidant activity"/>
    <property type="evidence" value="ECO:0007669"/>
    <property type="project" value="InterPro"/>
</dbReference>
<evidence type="ECO:0000256" key="3">
    <source>
        <dbReference type="ARBA" id="ARBA00022968"/>
    </source>
</evidence>
<dbReference type="PANTHER" id="PTHR42852:SF6">
    <property type="entry name" value="THIOL:DISULFIDE INTERCHANGE PROTEIN DSBE"/>
    <property type="match status" value="1"/>
</dbReference>
<keyword evidence="7" id="KW-1185">Reference proteome</keyword>
<dbReference type="STRING" id="1901.BB341_10985"/>
<dbReference type="SUPFAM" id="SSF52833">
    <property type="entry name" value="Thioredoxin-like"/>
    <property type="match status" value="1"/>
</dbReference>
<evidence type="ECO:0000256" key="5">
    <source>
        <dbReference type="ARBA" id="ARBA00023284"/>
    </source>
</evidence>
<dbReference type="GO" id="GO:0030313">
    <property type="term" value="C:cell envelope"/>
    <property type="evidence" value="ECO:0007669"/>
    <property type="project" value="UniProtKB-SubCell"/>
</dbReference>
<dbReference type="CDD" id="cd02966">
    <property type="entry name" value="TlpA_like_family"/>
    <property type="match status" value="1"/>
</dbReference>
<keyword evidence="3" id="KW-0735">Signal-anchor</keyword>
<dbReference type="InterPro" id="IPR050553">
    <property type="entry name" value="Thioredoxin_ResA/DsbE_sf"/>
</dbReference>
<dbReference type="EMBL" id="CM000913">
    <property type="protein sequence ID" value="EFG08612.1"/>
    <property type="molecule type" value="Genomic_DNA"/>
</dbReference>
<dbReference type="PROSITE" id="PS51352">
    <property type="entry name" value="THIOREDOXIN_2"/>
    <property type="match status" value="1"/>
</dbReference>
<evidence type="ECO:0000256" key="2">
    <source>
        <dbReference type="ARBA" id="ARBA00022748"/>
    </source>
</evidence>
<dbReference type="InterPro" id="IPR000866">
    <property type="entry name" value="AhpC/TSA"/>
</dbReference>
<keyword evidence="5" id="KW-0676">Redox-active center</keyword>
<dbReference type="PROSITE" id="PS00194">
    <property type="entry name" value="THIOREDOXIN_1"/>
    <property type="match status" value="1"/>
</dbReference>
<gene>
    <name evidence="6" type="ORF">SCLAV_3540</name>
</gene>
<comment type="subcellular location">
    <subcellularLocation>
        <location evidence="1">Cell envelope</location>
    </subcellularLocation>
</comment>
<evidence type="ECO:0000256" key="4">
    <source>
        <dbReference type="ARBA" id="ARBA00023157"/>
    </source>
</evidence>
<dbReference type="KEGG" id="sclf:BB341_10985"/>
<keyword evidence="4" id="KW-1015">Disulfide bond</keyword>
<dbReference type="GeneID" id="93729954"/>
<dbReference type="GO" id="GO:0017004">
    <property type="term" value="P:cytochrome complex assembly"/>
    <property type="evidence" value="ECO:0007669"/>
    <property type="project" value="UniProtKB-KW"/>
</dbReference>
<dbReference type="Gene3D" id="3.40.30.10">
    <property type="entry name" value="Glutaredoxin"/>
    <property type="match status" value="1"/>
</dbReference>
<reference evidence="6 7" key="1">
    <citation type="journal article" date="2010" name="Genome Biol. Evol.">
        <title>The sequence of a 1.8-mb bacterial linear plasmid reveals a rich evolutionary reservoir of secondary metabolic pathways.</title>
        <authorList>
            <person name="Medema M.H."/>
            <person name="Trefzer A."/>
            <person name="Kovalchuk A."/>
            <person name="van den Berg M."/>
            <person name="Mueller U."/>
            <person name="Heijne W."/>
            <person name="Wu L."/>
            <person name="Alam M.T."/>
            <person name="Ronning C.M."/>
            <person name="Nierman W.C."/>
            <person name="Bovenberg R.A.L."/>
            <person name="Breitling R."/>
            <person name="Takano E."/>
        </authorList>
    </citation>
    <scope>NUCLEOTIDE SEQUENCE [LARGE SCALE GENOMIC DNA]</scope>
    <source>
        <strain evidence="7">ATCC 27064 / DSM 738 / JCM 4710 / NBRC 13307 / NCIMB 12785 / NRRL 3585 / VKM Ac-602</strain>
    </source>
</reference>
<organism evidence="6 7">
    <name type="scientific">Streptomyces clavuligerus</name>
    <dbReference type="NCBI Taxonomy" id="1901"/>
    <lineage>
        <taxon>Bacteria</taxon>
        <taxon>Bacillati</taxon>
        <taxon>Actinomycetota</taxon>
        <taxon>Actinomycetes</taxon>
        <taxon>Kitasatosporales</taxon>
        <taxon>Streptomycetaceae</taxon>
        <taxon>Streptomyces</taxon>
    </lineage>
</organism>
<dbReference type="OrthoDB" id="9796554at2"/>
<evidence type="ECO:0000256" key="1">
    <source>
        <dbReference type="ARBA" id="ARBA00004196"/>
    </source>
</evidence>
<dbReference type="PANTHER" id="PTHR42852">
    <property type="entry name" value="THIOL:DISULFIDE INTERCHANGE PROTEIN DSBE"/>
    <property type="match status" value="1"/>
</dbReference>
<dbReference type="InterPro" id="IPR036249">
    <property type="entry name" value="Thioredoxin-like_sf"/>
</dbReference>
<dbReference type="GO" id="GO:0016491">
    <property type="term" value="F:oxidoreductase activity"/>
    <property type="evidence" value="ECO:0007669"/>
    <property type="project" value="InterPro"/>
</dbReference>
<evidence type="ECO:0000313" key="6">
    <source>
        <dbReference type="EMBL" id="EFG08612.1"/>
    </source>
</evidence>
<protein>
    <submittedName>
        <fullName evidence="6">Secreted protein</fullName>
    </submittedName>
</protein>
<dbReference type="Proteomes" id="UP000002357">
    <property type="component" value="Chromosome"/>
</dbReference>